<reference evidence="2" key="2">
    <citation type="submission" date="2018-03" db="EMBL/GenBank/DDBJ databases">
        <authorList>
            <person name="Jeon C.O."/>
        </authorList>
    </citation>
    <scope>NUCLEOTIDE SEQUENCE</scope>
    <source>
        <strain evidence="2">LMG 26042</strain>
    </source>
</reference>
<keyword evidence="1" id="KW-1133">Transmembrane helix</keyword>
<dbReference type="EMBL" id="CP027768">
    <property type="protein sequence ID" value="AYW51415.1"/>
    <property type="molecule type" value="Genomic_DNA"/>
</dbReference>
<dbReference type="EMBL" id="JACACB010000012">
    <property type="protein sequence ID" value="MCO8297968.1"/>
    <property type="molecule type" value="Genomic_DNA"/>
</dbReference>
<feature type="transmembrane region" description="Helical" evidence="1">
    <location>
        <begin position="20"/>
        <end position="37"/>
    </location>
</feature>
<keyword evidence="1" id="KW-0812">Transmembrane</keyword>
<evidence type="ECO:0000313" key="2">
    <source>
        <dbReference type="EMBL" id="AYW51415.1"/>
    </source>
</evidence>
<sequence>MKKIKDERLQHENLNNIRIVYIIQTIGIFAILVYDLVTKGVNGMTENPLWIVLLVATVTSTYLNMSISVDNETVTKSPKRGLNISILILILVSIVIGIFVAISDGFNMYNGLVMGGIIFICGLVPVIYIYHLRKKRSKDSDI</sequence>
<dbReference type="AlphaFoldDB" id="A0A3G5FMD1"/>
<evidence type="ECO:0000313" key="4">
    <source>
        <dbReference type="Proteomes" id="UP000280475"/>
    </source>
</evidence>
<protein>
    <submittedName>
        <fullName evidence="2">Uncharacterized protein</fullName>
    </submittedName>
</protein>
<dbReference type="Proteomes" id="UP001057280">
    <property type="component" value="Unassembled WGS sequence"/>
</dbReference>
<accession>A0A3G5FMD1</accession>
<feature type="transmembrane region" description="Helical" evidence="1">
    <location>
        <begin position="49"/>
        <end position="69"/>
    </location>
</feature>
<feature type="transmembrane region" description="Helical" evidence="1">
    <location>
        <begin position="81"/>
        <end position="102"/>
    </location>
</feature>
<keyword evidence="1" id="KW-0472">Membrane</keyword>
<evidence type="ECO:0000256" key="1">
    <source>
        <dbReference type="SAM" id="Phobius"/>
    </source>
</evidence>
<reference evidence="2 4" key="1">
    <citation type="journal article" date="2012" name="Int. J. Syst. Evol. Microbiol.">
        <title>Characterization of Tetragenococcus strains from sugar thick juice reveals a novel species, Tetragenococcus osmophilus sp. nov., and divides Tetragenococcus halophilus into two subspecies, T. halophilus subsp. halophilus subsp. nov. and T. halophilus subsp. flandriensis subsp. nov.</title>
        <authorList>
            <person name="Juste A."/>
            <person name="Van Trappen S."/>
            <person name="Verreth C."/>
            <person name="Cleenwerck I."/>
            <person name="De Vos P."/>
            <person name="Lievens B."/>
            <person name="Willems K.A."/>
        </authorList>
    </citation>
    <scope>NUCLEOTIDE SEQUENCE [LARGE SCALE GENOMIC DNA]</scope>
    <source>
        <strain evidence="2 4">LMG 26042</strain>
    </source>
</reference>
<name>A0A3G5FMD1_TETHA</name>
<dbReference type="Proteomes" id="UP000280475">
    <property type="component" value="Chromosome"/>
</dbReference>
<feature type="transmembrane region" description="Helical" evidence="1">
    <location>
        <begin position="108"/>
        <end position="130"/>
    </location>
</feature>
<reference evidence="3" key="4">
    <citation type="journal article" date="2021" name="BMC Microbiol.">
        <title>The diversity among the species Tetragenococcus halophilus including new isolates from a lupine seed fermentation.</title>
        <authorList>
            <person name="Link T."/>
            <person name="Vogel R.F."/>
            <person name="Ehrmann M.A."/>
        </authorList>
    </citation>
    <scope>NUCLEOTIDE SEQUENCE</scope>
    <source>
        <strain evidence="3">TMW 2.2257</strain>
    </source>
</reference>
<proteinExistence type="predicted"/>
<organism evidence="2 4">
    <name type="scientific">Tetragenococcus halophilus</name>
    <name type="common">Pediococcus halophilus</name>
    <dbReference type="NCBI Taxonomy" id="51669"/>
    <lineage>
        <taxon>Bacteria</taxon>
        <taxon>Bacillati</taxon>
        <taxon>Bacillota</taxon>
        <taxon>Bacilli</taxon>
        <taxon>Lactobacillales</taxon>
        <taxon>Enterococcaceae</taxon>
        <taxon>Tetragenococcus</taxon>
    </lineage>
</organism>
<reference evidence="3" key="3">
    <citation type="submission" date="2020-06" db="EMBL/GenBank/DDBJ databases">
        <authorList>
            <person name="Link T."/>
            <person name="Ehrmann M."/>
        </authorList>
    </citation>
    <scope>NUCLEOTIDE SEQUENCE</scope>
    <source>
        <strain evidence="3">TMW 2.2257</strain>
    </source>
</reference>
<gene>
    <name evidence="2" type="ORF">C7H83_06200</name>
    <name evidence="3" type="ORF">HXW75_05720</name>
</gene>
<evidence type="ECO:0000313" key="3">
    <source>
        <dbReference type="EMBL" id="MCO8297968.1"/>
    </source>
</evidence>